<dbReference type="AlphaFoldDB" id="A0A139HS74"/>
<name>A0A139HS74_9PEZI</name>
<dbReference type="STRING" id="321146.A0A139HS74"/>
<comment type="caution">
    <text evidence="2">The sequence shown here is derived from an EMBL/GenBank/DDBJ whole genome shotgun (WGS) entry which is preliminary data.</text>
</comment>
<proteinExistence type="predicted"/>
<dbReference type="OrthoDB" id="309640at2759"/>
<feature type="compositionally biased region" description="Polar residues" evidence="1">
    <location>
        <begin position="86"/>
        <end position="98"/>
    </location>
</feature>
<feature type="compositionally biased region" description="Basic and acidic residues" evidence="1">
    <location>
        <begin position="50"/>
        <end position="62"/>
    </location>
</feature>
<gene>
    <name evidence="2" type="ORF">AC578_8417</name>
</gene>
<sequence>MAPSKSRTPARIGASSSASRRVRSRRDDGDDYASTSRPPRTKPVSTRSVKWRDGQIDSDHDQTPSQLHQPRSGTGEASHRHRSPERSNISGRAKQLQTELEDDDLSEGSLDGSDASVSGQEIVTPDPNAPRHRKRGQSAAADNTPGRSAGQAKPTPKAPSTTRATKKSKMSGHANDSGEDRERCIEMQEIVRALDALAQDVPPAAPTFFRDLLAKAENAQLVRYIGCLAIGGAKGEAGWEELVSDQACRKALVVGIVGRALKEHVFGSLWFGATADQLKQLEDMEVSPQMVEKDGFSRARKRAEVVKGFSAGEDDLEFAINKLNLQLSAMLAPFWNEEGRIPATQHWKLNKIVRKCANVSRTIRQQEDVVYYWPPTFKDEEFEPARMECYNLDDMISHSPYDKKKMQGNFERAILREGEEHRGEAIVRVVCFPGLVAYRQYGGDVAVSEIKADERENSHAPEDVQRARMRYGEKLDANNGFRSRVICKSLVQLQWGKQRLLTREAGTSAHIDAVKSGNMKKYEDDSKNVKELYDIFEKEQGKKSKKAGRGSREV</sequence>
<reference evidence="2 3" key="1">
    <citation type="submission" date="2015-07" db="EMBL/GenBank/DDBJ databases">
        <title>Comparative genomics of the Sigatoka disease complex on banana suggests a link between parallel evolutionary changes in Pseudocercospora fijiensis and Pseudocercospora eumusae and increased virulence on the banana host.</title>
        <authorList>
            <person name="Chang T.-C."/>
            <person name="Salvucci A."/>
            <person name="Crous P.W."/>
            <person name="Stergiopoulos I."/>
        </authorList>
    </citation>
    <scope>NUCLEOTIDE SEQUENCE [LARGE SCALE GENOMIC DNA]</scope>
    <source>
        <strain evidence="2 3">CBS 114824</strain>
    </source>
</reference>
<feature type="compositionally biased region" description="Polar residues" evidence="1">
    <location>
        <begin position="33"/>
        <end position="48"/>
    </location>
</feature>
<dbReference type="Proteomes" id="UP000070133">
    <property type="component" value="Unassembled WGS sequence"/>
</dbReference>
<evidence type="ECO:0000313" key="3">
    <source>
        <dbReference type="Proteomes" id="UP000070133"/>
    </source>
</evidence>
<evidence type="ECO:0000256" key="1">
    <source>
        <dbReference type="SAM" id="MobiDB-lite"/>
    </source>
</evidence>
<evidence type="ECO:0000313" key="2">
    <source>
        <dbReference type="EMBL" id="KXT05222.1"/>
    </source>
</evidence>
<feature type="region of interest" description="Disordered" evidence="1">
    <location>
        <begin position="1"/>
        <end position="181"/>
    </location>
</feature>
<accession>A0A139HS74</accession>
<organism evidence="2 3">
    <name type="scientific">Pseudocercospora eumusae</name>
    <dbReference type="NCBI Taxonomy" id="321146"/>
    <lineage>
        <taxon>Eukaryota</taxon>
        <taxon>Fungi</taxon>
        <taxon>Dikarya</taxon>
        <taxon>Ascomycota</taxon>
        <taxon>Pezizomycotina</taxon>
        <taxon>Dothideomycetes</taxon>
        <taxon>Dothideomycetidae</taxon>
        <taxon>Mycosphaerellales</taxon>
        <taxon>Mycosphaerellaceae</taxon>
        <taxon>Pseudocercospora</taxon>
    </lineage>
</organism>
<dbReference type="EMBL" id="LFZN01000014">
    <property type="protein sequence ID" value="KXT05222.1"/>
    <property type="molecule type" value="Genomic_DNA"/>
</dbReference>
<feature type="compositionally biased region" description="Polar residues" evidence="1">
    <location>
        <begin position="63"/>
        <end position="72"/>
    </location>
</feature>
<keyword evidence="3" id="KW-1185">Reference proteome</keyword>
<protein>
    <submittedName>
        <fullName evidence="2">Uncharacterized protein</fullName>
    </submittedName>
</protein>